<keyword evidence="2" id="KW-1185">Reference proteome</keyword>
<gene>
    <name evidence="1" type="ORF">NDU88_003770</name>
</gene>
<dbReference type="Proteomes" id="UP001066276">
    <property type="component" value="Chromosome 10"/>
</dbReference>
<protein>
    <submittedName>
        <fullName evidence="1">Uncharacterized protein</fullName>
    </submittedName>
</protein>
<evidence type="ECO:0000313" key="1">
    <source>
        <dbReference type="EMBL" id="KAJ1098663.1"/>
    </source>
</evidence>
<dbReference type="AlphaFoldDB" id="A0AAV7M614"/>
<name>A0AAV7M614_PLEWA</name>
<organism evidence="1 2">
    <name type="scientific">Pleurodeles waltl</name>
    <name type="common">Iberian ribbed newt</name>
    <dbReference type="NCBI Taxonomy" id="8319"/>
    <lineage>
        <taxon>Eukaryota</taxon>
        <taxon>Metazoa</taxon>
        <taxon>Chordata</taxon>
        <taxon>Craniata</taxon>
        <taxon>Vertebrata</taxon>
        <taxon>Euteleostomi</taxon>
        <taxon>Amphibia</taxon>
        <taxon>Batrachia</taxon>
        <taxon>Caudata</taxon>
        <taxon>Salamandroidea</taxon>
        <taxon>Salamandridae</taxon>
        <taxon>Pleurodelinae</taxon>
        <taxon>Pleurodeles</taxon>
    </lineage>
</organism>
<comment type="caution">
    <text evidence="1">The sequence shown here is derived from an EMBL/GenBank/DDBJ whole genome shotgun (WGS) entry which is preliminary data.</text>
</comment>
<accession>A0AAV7M614</accession>
<proteinExistence type="predicted"/>
<sequence length="94" mass="11023">MEWRLQVQARRWNSQEKRRMEGIHWPRKKRAPRNFATRTKRANIATCPGANSLQYTFYHCGGEESVCYSKQQALLGTHCRSTAGFQPECTFDTR</sequence>
<reference evidence="1" key="1">
    <citation type="journal article" date="2022" name="bioRxiv">
        <title>Sequencing and chromosome-scale assembly of the giantPleurodeles waltlgenome.</title>
        <authorList>
            <person name="Brown T."/>
            <person name="Elewa A."/>
            <person name="Iarovenko S."/>
            <person name="Subramanian E."/>
            <person name="Araus A.J."/>
            <person name="Petzold A."/>
            <person name="Susuki M."/>
            <person name="Suzuki K.-i.T."/>
            <person name="Hayashi T."/>
            <person name="Toyoda A."/>
            <person name="Oliveira C."/>
            <person name="Osipova E."/>
            <person name="Leigh N.D."/>
            <person name="Simon A."/>
            <person name="Yun M.H."/>
        </authorList>
    </citation>
    <scope>NUCLEOTIDE SEQUENCE</scope>
    <source>
        <strain evidence="1">20211129_DDA</strain>
        <tissue evidence="1">Liver</tissue>
    </source>
</reference>
<dbReference type="EMBL" id="JANPWB010000014">
    <property type="protein sequence ID" value="KAJ1098663.1"/>
    <property type="molecule type" value="Genomic_DNA"/>
</dbReference>
<evidence type="ECO:0000313" key="2">
    <source>
        <dbReference type="Proteomes" id="UP001066276"/>
    </source>
</evidence>